<evidence type="ECO:0000313" key="2">
    <source>
        <dbReference type="Proteomes" id="UP000035009"/>
    </source>
</evidence>
<reference evidence="1 2" key="1">
    <citation type="submission" date="2013-02" db="EMBL/GenBank/DDBJ databases">
        <title>Whole genome shotgun sequence of Gordonia malaquae NBRC 108250.</title>
        <authorList>
            <person name="Yoshida I."/>
            <person name="Hosoyama A."/>
            <person name="Tsuchikane K."/>
            <person name="Ando Y."/>
            <person name="Baba S."/>
            <person name="Ohji S."/>
            <person name="Hamada M."/>
            <person name="Tamura T."/>
            <person name="Yamazoe A."/>
            <person name="Yamazaki S."/>
            <person name="Fujita N."/>
        </authorList>
    </citation>
    <scope>NUCLEOTIDE SEQUENCE [LARGE SCALE GENOMIC DNA]</scope>
    <source>
        <strain evidence="1 2">NBRC 108250</strain>
    </source>
</reference>
<dbReference type="Proteomes" id="UP000035009">
    <property type="component" value="Unassembled WGS sequence"/>
</dbReference>
<protein>
    <recommendedName>
        <fullName evidence="3">Elongation factor Tu</fullName>
    </recommendedName>
</protein>
<dbReference type="InterPro" id="IPR050055">
    <property type="entry name" value="EF-Tu_GTPase"/>
</dbReference>
<dbReference type="eggNOG" id="ENOG5030I3X">
    <property type="taxonomic scope" value="Bacteria"/>
</dbReference>
<name>M3UZA6_GORML</name>
<evidence type="ECO:0008006" key="3">
    <source>
        <dbReference type="Google" id="ProtNLM"/>
    </source>
</evidence>
<dbReference type="PANTHER" id="PTHR43721">
    <property type="entry name" value="ELONGATION FACTOR TU-RELATED"/>
    <property type="match status" value="1"/>
</dbReference>
<dbReference type="EMBL" id="BAOP01000031">
    <property type="protein sequence ID" value="GAC81292.1"/>
    <property type="molecule type" value="Genomic_DNA"/>
</dbReference>
<proteinExistence type="predicted"/>
<dbReference type="AlphaFoldDB" id="M3UZA6"/>
<accession>M3UZA6</accession>
<evidence type="ECO:0000313" key="1">
    <source>
        <dbReference type="EMBL" id="GAC81292.1"/>
    </source>
</evidence>
<dbReference type="RefSeq" id="WP_008380941.1">
    <property type="nucleotide sequence ID" value="NZ_BAOP01000031.1"/>
</dbReference>
<dbReference type="SUPFAM" id="SSF50447">
    <property type="entry name" value="Translation proteins"/>
    <property type="match status" value="1"/>
</dbReference>
<dbReference type="InterPro" id="IPR009000">
    <property type="entry name" value="Transl_B-barrel_sf"/>
</dbReference>
<dbReference type="GO" id="GO:0003746">
    <property type="term" value="F:translation elongation factor activity"/>
    <property type="evidence" value="ECO:0007669"/>
    <property type="project" value="TreeGrafter"/>
</dbReference>
<keyword evidence="2" id="KW-1185">Reference proteome</keyword>
<gene>
    <name evidence="1" type="ORF">GM1_031_00450</name>
</gene>
<organism evidence="1 2">
    <name type="scientific">Gordonia malaquae NBRC 108250</name>
    <dbReference type="NCBI Taxonomy" id="1223542"/>
    <lineage>
        <taxon>Bacteria</taxon>
        <taxon>Bacillati</taxon>
        <taxon>Actinomycetota</taxon>
        <taxon>Actinomycetes</taxon>
        <taxon>Mycobacteriales</taxon>
        <taxon>Gordoniaceae</taxon>
        <taxon>Gordonia</taxon>
    </lineage>
</organism>
<dbReference type="Gene3D" id="2.40.30.10">
    <property type="entry name" value="Translation factors"/>
    <property type="match status" value="1"/>
</dbReference>
<dbReference type="PANTHER" id="PTHR43721:SF22">
    <property type="entry name" value="ELONGATION FACTOR TU, MITOCHONDRIAL"/>
    <property type="match status" value="1"/>
</dbReference>
<sequence length="122" mass="13197">MGFFRKSEARDAPASKPGTPFTFRVDDMFTITGRGRVFTGVVESGEVVIGTSAALVLDDRVLPGRVARIEARRRKSQTLRSGETGGVFLDGITTEDLPLRHSDGDMRVDVTALKGALIRSSD</sequence>
<comment type="caution">
    <text evidence="1">The sequence shown here is derived from an EMBL/GenBank/DDBJ whole genome shotgun (WGS) entry which is preliminary data.</text>
</comment>